<dbReference type="RefSeq" id="XP_009257465.1">
    <property type="nucleotide sequence ID" value="XM_009259190.1"/>
</dbReference>
<dbReference type="Proteomes" id="UP000007978">
    <property type="component" value="Chromosome 2"/>
</dbReference>
<organism evidence="2 3">
    <name type="scientific">Fusarium pseudograminearum (strain CS3096)</name>
    <name type="common">Wheat and barley crown-rot fungus</name>
    <dbReference type="NCBI Taxonomy" id="1028729"/>
    <lineage>
        <taxon>Eukaryota</taxon>
        <taxon>Fungi</taxon>
        <taxon>Dikarya</taxon>
        <taxon>Ascomycota</taxon>
        <taxon>Pezizomycotina</taxon>
        <taxon>Sordariomycetes</taxon>
        <taxon>Hypocreomycetidae</taxon>
        <taxon>Hypocreales</taxon>
        <taxon>Nectriaceae</taxon>
        <taxon>Fusarium</taxon>
    </lineage>
</organism>
<dbReference type="KEGG" id="fpu:FPSE_06072"/>
<evidence type="ECO:0000313" key="3">
    <source>
        <dbReference type="Proteomes" id="UP000007978"/>
    </source>
</evidence>
<reference evidence="2 3" key="1">
    <citation type="journal article" date="2012" name="PLoS Pathog.">
        <title>Comparative pathogenomics reveals horizontally acquired novel virulence genes in fungi infecting cereal hosts.</title>
        <authorList>
            <person name="Gardiner D.M."/>
            <person name="McDonald M.C."/>
            <person name="Covarelli L."/>
            <person name="Solomon P.S."/>
            <person name="Rusu A.G."/>
            <person name="Marshall M."/>
            <person name="Kazan K."/>
            <person name="Chakraborty S."/>
            <person name="McDonald B.A."/>
            <person name="Manners J.M."/>
        </authorList>
    </citation>
    <scope>NUCLEOTIDE SEQUENCE [LARGE SCALE GENOMIC DNA]</scope>
    <source>
        <strain evidence="2 3">CS3096</strain>
    </source>
</reference>
<comment type="caution">
    <text evidence="2">The sequence shown here is derived from an EMBL/GenBank/DDBJ whole genome shotgun (WGS) entry which is preliminary data.</text>
</comment>
<dbReference type="InterPro" id="IPR045518">
    <property type="entry name" value="2EXR"/>
</dbReference>
<evidence type="ECO:0000259" key="1">
    <source>
        <dbReference type="Pfam" id="PF20150"/>
    </source>
</evidence>
<feature type="domain" description="2EXR" evidence="1">
    <location>
        <begin position="5"/>
        <end position="125"/>
    </location>
</feature>
<dbReference type="GeneID" id="20364690"/>
<protein>
    <recommendedName>
        <fullName evidence="1">2EXR domain-containing protein</fullName>
    </recommendedName>
</protein>
<keyword evidence="3" id="KW-1185">Reference proteome</keyword>
<dbReference type="AlphaFoldDB" id="K3UND2"/>
<proteinExistence type="predicted"/>
<dbReference type="Pfam" id="PF20150">
    <property type="entry name" value="2EXR"/>
    <property type="match status" value="1"/>
</dbReference>
<dbReference type="PANTHER" id="PTHR35910">
    <property type="entry name" value="2EXR DOMAIN-CONTAINING PROTEIN"/>
    <property type="match status" value="1"/>
</dbReference>
<dbReference type="HOGENOM" id="CLU_065839_0_0_1"/>
<evidence type="ECO:0000313" key="2">
    <source>
        <dbReference type="EMBL" id="EKJ73726.1"/>
    </source>
</evidence>
<dbReference type="EMBL" id="AFNW01000130">
    <property type="protein sequence ID" value="EKJ73726.1"/>
    <property type="molecule type" value="Genomic_DNA"/>
</dbReference>
<sequence>MSDTFHKFVELPTELRHLIWEAAFDRLPGVQILEVCISHPSNRNARRNDPYTLQLALPKVKDKQHHLGTPRSRWWLNGNPSKCLADHRLWMACRESRRVIQRLNKSEEIHFFTHDKQLLAMRPYRDLSLIQDNVFAWADCVEPGTLKPHQVAFEYDSSWSTSKREYGDRFWLRIIGSTAIRFALHVEASEGLSIVDYSLVRRSAGTCGLDGRAQESLVSFYAGGYKLVQVDMRCNDSMELELVGWEYIEPEDGESVALTSIDILNKMGHLIERQFDLARRGSVLQQVKLLALEEC</sequence>
<dbReference type="OrthoDB" id="5086988at2759"/>
<gene>
    <name evidence="2" type="ORF">FPSE_06072</name>
</gene>
<name>K3UND2_FUSPC</name>
<dbReference type="PANTHER" id="PTHR35910:SF1">
    <property type="entry name" value="2EXR DOMAIN-CONTAINING PROTEIN"/>
    <property type="match status" value="1"/>
</dbReference>
<accession>K3UND2</accession>